<name>A0A067NAA6_BOTB1</name>
<feature type="compositionally biased region" description="Basic residues" evidence="1">
    <location>
        <begin position="311"/>
        <end position="325"/>
    </location>
</feature>
<feature type="compositionally biased region" description="Gly residues" evidence="1">
    <location>
        <begin position="39"/>
        <end position="49"/>
    </location>
</feature>
<feature type="compositionally biased region" description="Basic and acidic residues" evidence="1">
    <location>
        <begin position="425"/>
        <end position="440"/>
    </location>
</feature>
<dbReference type="Proteomes" id="UP000027195">
    <property type="component" value="Unassembled WGS sequence"/>
</dbReference>
<keyword evidence="3" id="KW-1185">Reference proteome</keyword>
<feature type="region of interest" description="Disordered" evidence="1">
    <location>
        <begin position="1"/>
        <end position="175"/>
    </location>
</feature>
<gene>
    <name evidence="2" type="ORF">BOTBODRAFT_27074</name>
</gene>
<evidence type="ECO:0000256" key="1">
    <source>
        <dbReference type="SAM" id="MobiDB-lite"/>
    </source>
</evidence>
<sequence length="593" mass="60969">MASVASGTNASMWAHEPPSGFKREAAPMRTRGSGKTRGRGGGGGRGGGSSRRARGAQGPGNVTESPKPAEQKPKDAPPHLTAQPPTDTTETATVATKGPPTTKGPATTKGTRPPALDIGLATALVSADAAPTPSPTSNKSARRRAARRQASSPATPLSPFPHNKSNPKSPPLPKIKASLVGETLALESLAERFRGATLSSVLRTGLSDKADKVEQLKALEKVEREEAAPSRPFTPNTHIDWADADDDQLPDLDDWGVGSFQGSVSAFAKSGEASPVSRPSSSLEQPTEAAAKPSRDVPPLLIPGDSSNNRNRARAPRDRKAKQKGSRSPTSPGVPSSPLAESVGSEKSPSPASLSVPSSVSEQASRPSLKRTLSQLSAAAPAFVPTSSPTTATGPQIPDPIANDAKASSSPPSSDNAPAVPAPPSRREPPPHKPVTDTHKAKAPFTHDSVPFRRGGAHNGGFHSPSPAHSAFVSHSQPRQPPHPQSSTQSTSSFASHHSHHSHRHNPAQVLVATTAGLPLRPQLTAESRGSPTPPPTDGHPGHGHTRSHSRPIISSDALSQLSKSLSGGTRTRTRAPPAAASATAAGTGPAAA</sequence>
<evidence type="ECO:0000313" key="2">
    <source>
        <dbReference type="EMBL" id="KDQ21067.1"/>
    </source>
</evidence>
<dbReference type="STRING" id="930990.A0A067NAA6"/>
<feature type="compositionally biased region" description="Basic residues" evidence="1">
    <location>
        <begin position="497"/>
        <end position="506"/>
    </location>
</feature>
<dbReference type="HOGENOM" id="CLU_460018_0_0_1"/>
<dbReference type="EMBL" id="KL198017">
    <property type="protein sequence ID" value="KDQ21067.1"/>
    <property type="molecule type" value="Genomic_DNA"/>
</dbReference>
<organism evidence="2 3">
    <name type="scientific">Botryobasidium botryosum (strain FD-172 SS1)</name>
    <dbReference type="NCBI Taxonomy" id="930990"/>
    <lineage>
        <taxon>Eukaryota</taxon>
        <taxon>Fungi</taxon>
        <taxon>Dikarya</taxon>
        <taxon>Basidiomycota</taxon>
        <taxon>Agaricomycotina</taxon>
        <taxon>Agaricomycetes</taxon>
        <taxon>Cantharellales</taxon>
        <taxon>Botryobasidiaceae</taxon>
        <taxon>Botryobasidium</taxon>
    </lineage>
</organism>
<feature type="compositionally biased region" description="Low complexity" evidence="1">
    <location>
        <begin position="567"/>
        <end position="593"/>
    </location>
</feature>
<feature type="compositionally biased region" description="Polar residues" evidence="1">
    <location>
        <begin position="557"/>
        <end position="566"/>
    </location>
</feature>
<feature type="compositionally biased region" description="Low complexity" evidence="1">
    <location>
        <begin position="81"/>
        <end position="111"/>
    </location>
</feature>
<feature type="compositionally biased region" description="Low complexity" evidence="1">
    <location>
        <begin position="148"/>
        <end position="167"/>
    </location>
</feature>
<dbReference type="InParanoid" id="A0A067NAA6"/>
<feature type="compositionally biased region" description="Low complexity" evidence="1">
    <location>
        <begin position="402"/>
        <end position="419"/>
    </location>
</feature>
<feature type="compositionally biased region" description="Low complexity" evidence="1">
    <location>
        <begin position="348"/>
        <end position="361"/>
    </location>
</feature>
<feature type="compositionally biased region" description="Low complexity" evidence="1">
    <location>
        <begin position="485"/>
        <end position="496"/>
    </location>
</feature>
<proteinExistence type="predicted"/>
<feature type="region of interest" description="Disordered" evidence="1">
    <location>
        <begin position="220"/>
        <end position="593"/>
    </location>
</feature>
<reference evidence="3" key="1">
    <citation type="journal article" date="2014" name="Proc. Natl. Acad. Sci. U.S.A.">
        <title>Extensive sampling of basidiomycete genomes demonstrates inadequacy of the white-rot/brown-rot paradigm for wood decay fungi.</title>
        <authorList>
            <person name="Riley R."/>
            <person name="Salamov A.A."/>
            <person name="Brown D.W."/>
            <person name="Nagy L.G."/>
            <person name="Floudas D."/>
            <person name="Held B.W."/>
            <person name="Levasseur A."/>
            <person name="Lombard V."/>
            <person name="Morin E."/>
            <person name="Otillar R."/>
            <person name="Lindquist E.A."/>
            <person name="Sun H."/>
            <person name="LaButti K.M."/>
            <person name="Schmutz J."/>
            <person name="Jabbour D."/>
            <person name="Luo H."/>
            <person name="Baker S.E."/>
            <person name="Pisabarro A.G."/>
            <person name="Walton J.D."/>
            <person name="Blanchette R.A."/>
            <person name="Henrissat B."/>
            <person name="Martin F."/>
            <person name="Cullen D."/>
            <person name="Hibbett D.S."/>
            <person name="Grigoriev I.V."/>
        </authorList>
    </citation>
    <scope>NUCLEOTIDE SEQUENCE [LARGE SCALE GENOMIC DNA]</scope>
    <source>
        <strain evidence="3">FD-172 SS1</strain>
    </source>
</reference>
<feature type="compositionally biased region" description="Polar residues" evidence="1">
    <location>
        <begin position="362"/>
        <end position="377"/>
    </location>
</feature>
<feature type="compositionally biased region" description="Basic and acidic residues" evidence="1">
    <location>
        <begin position="67"/>
        <end position="77"/>
    </location>
</feature>
<accession>A0A067NAA6</accession>
<dbReference type="AlphaFoldDB" id="A0A067NAA6"/>
<feature type="compositionally biased region" description="Acidic residues" evidence="1">
    <location>
        <begin position="242"/>
        <end position="254"/>
    </location>
</feature>
<feature type="compositionally biased region" description="Polar residues" evidence="1">
    <location>
        <begin position="385"/>
        <end position="394"/>
    </location>
</feature>
<evidence type="ECO:0000313" key="3">
    <source>
        <dbReference type="Proteomes" id="UP000027195"/>
    </source>
</evidence>
<feature type="compositionally biased region" description="Polar residues" evidence="1">
    <location>
        <begin position="1"/>
        <end position="11"/>
    </location>
</feature>
<protein>
    <submittedName>
        <fullName evidence="2">Uncharacterized protein</fullName>
    </submittedName>
</protein>